<accession>A0A1W1VD08</accession>
<name>A0A1W1VD08_9DEIO</name>
<evidence type="ECO:0000313" key="2">
    <source>
        <dbReference type="EMBL" id="SMB91205.1"/>
    </source>
</evidence>
<protein>
    <submittedName>
        <fullName evidence="2">Putative transposase</fullName>
    </submittedName>
</protein>
<dbReference type="Proteomes" id="UP000192582">
    <property type="component" value="Unassembled WGS sequence"/>
</dbReference>
<dbReference type="AlphaFoldDB" id="A0A1W1VD08"/>
<dbReference type="InterPro" id="IPR025959">
    <property type="entry name" value="Winged_HTH_dom"/>
</dbReference>
<dbReference type="EMBL" id="FWWU01000009">
    <property type="protein sequence ID" value="SMB91205.1"/>
    <property type="molecule type" value="Genomic_DNA"/>
</dbReference>
<keyword evidence="3" id="KW-1185">Reference proteome</keyword>
<sequence length="169" mass="19601">MAGWMPSKRTRAQLEERRLAALEWINAGQHKHQEIADHFGISLRTVETWKERLKKQGHWSATVSTGRPRQMTEEQREQLRALLQEGPRAHGFADPTWTTPRVREVLGLLGIWHHRDHVRKVLHGLGWTPQKPESRALERDEKRVMTWVETVRPEVEKKGGPGDHAGLSR</sequence>
<dbReference type="STRING" id="695939.SAMN00790413_01040"/>
<dbReference type="InterPro" id="IPR036388">
    <property type="entry name" value="WH-like_DNA-bd_sf"/>
</dbReference>
<dbReference type="InterPro" id="IPR009057">
    <property type="entry name" value="Homeodomain-like_sf"/>
</dbReference>
<evidence type="ECO:0000313" key="3">
    <source>
        <dbReference type="Proteomes" id="UP000192582"/>
    </source>
</evidence>
<gene>
    <name evidence="2" type="ORF">SAMN00790413_01040</name>
</gene>
<dbReference type="Gene3D" id="1.10.10.10">
    <property type="entry name" value="Winged helix-like DNA-binding domain superfamily/Winged helix DNA-binding domain"/>
    <property type="match status" value="1"/>
</dbReference>
<dbReference type="Pfam" id="PF13592">
    <property type="entry name" value="HTH_33"/>
    <property type="match status" value="1"/>
</dbReference>
<organism evidence="2 3">
    <name type="scientific">Deinococcus hopiensis KR-140</name>
    <dbReference type="NCBI Taxonomy" id="695939"/>
    <lineage>
        <taxon>Bacteria</taxon>
        <taxon>Thermotogati</taxon>
        <taxon>Deinococcota</taxon>
        <taxon>Deinococci</taxon>
        <taxon>Deinococcales</taxon>
        <taxon>Deinococcaceae</taxon>
        <taxon>Deinococcus</taxon>
    </lineage>
</organism>
<reference evidence="2 3" key="1">
    <citation type="submission" date="2017-04" db="EMBL/GenBank/DDBJ databases">
        <authorList>
            <person name="Afonso C.L."/>
            <person name="Miller P.J."/>
            <person name="Scott M.A."/>
            <person name="Spackman E."/>
            <person name="Goraichik I."/>
            <person name="Dimitrov K.M."/>
            <person name="Suarez D.L."/>
            <person name="Swayne D.E."/>
        </authorList>
    </citation>
    <scope>NUCLEOTIDE SEQUENCE [LARGE SCALE GENOMIC DNA]</scope>
    <source>
        <strain evidence="2 3">KR-140</strain>
    </source>
</reference>
<dbReference type="SUPFAM" id="SSF46689">
    <property type="entry name" value="Homeodomain-like"/>
    <property type="match status" value="1"/>
</dbReference>
<evidence type="ECO:0000259" key="1">
    <source>
        <dbReference type="Pfam" id="PF13592"/>
    </source>
</evidence>
<proteinExistence type="predicted"/>
<dbReference type="Pfam" id="PF13384">
    <property type="entry name" value="HTH_23"/>
    <property type="match status" value="1"/>
</dbReference>
<feature type="domain" description="Winged helix-turn helix" evidence="1">
    <location>
        <begin position="95"/>
        <end position="150"/>
    </location>
</feature>